<dbReference type="InterPro" id="IPR006091">
    <property type="entry name" value="Acyl-CoA_Oxase/DH_mid-dom"/>
</dbReference>
<sequence length="761" mass="83911">MQAGDEDPREPGNRTPMTINEDLAEERKSLSFNPRAITNFIDGSAEATLKRRQLESWITRDPTGVFSNANNNYIHRTERHTRALAKFVRLVELCRQAGIGADNAPREGDAVTHLEGEITCTPEFQTLVSACSDDPFPTSLHFVMFLPNIMTLCDAEQQATWLPLCRDWKMIGCYAQTELGHGSNIRALETTATFRSEAQGGMKGGEWVINSPTLTSAKFWPGTLGKTANHAMVIAQLIDGEGKERGIHNFLVPLRSMETHELLEGVETGDIGPKIGYNNMDNGFARFDNVRIPRRNMAMRFAVVNEDGKYSKVTGGKGSDAASKVAYITMMQVRAYIIHLSNESLAMACTIAIRYSAIRLQGYNADSRQARNEFQVLDYRQQQYRLLPLLSASYAIYFTGKHVLARLKEVERQLVAGSEKITKTISQDIHATTSALKSFATTFTADGIEDCRKACGGHGFLVASGLVELSNTYLQTCTVEGDNQMLPQQVVKVLLKLVGAVQSGDEELLKEYIGTDMEYLVVILVSLMEQGGEIPTRSTFSFSLDSSVQDFRDVPNLLKAFQHRAACLILDVAIELQTSMSTATEQQAWNDALLSMARASRAHAAYLLLRDFANGLEDEQVKGSSSCLGPSEDKVLTQCLTLLALYWMDKFLDDFQQIQCISPSSVPQMRGALLQMLTELRPSAVGLCDARDFSDFRLKSALGRWDGDVYTAIMDSARNDPLNTESSAAGVGLGYDESLHKLIAGGVGEYHKGVSGTISRL</sequence>
<dbReference type="GO" id="GO:0055088">
    <property type="term" value="P:lipid homeostasis"/>
    <property type="evidence" value="ECO:0007669"/>
    <property type="project" value="TreeGrafter"/>
</dbReference>
<keyword evidence="5 11" id="KW-0285">Flavoprotein</keyword>
<keyword evidence="9" id="KW-0443">Lipid metabolism</keyword>
<dbReference type="PANTHER" id="PTHR10909">
    <property type="entry name" value="ELECTRON TRANSPORT OXIDOREDUCTASE"/>
    <property type="match status" value="1"/>
</dbReference>
<dbReference type="Pfam" id="PF22924">
    <property type="entry name" value="ACOX_C_alpha1"/>
    <property type="match status" value="1"/>
</dbReference>
<dbReference type="AlphaFoldDB" id="K0T1I3"/>
<dbReference type="PIRSF" id="PIRSF000168">
    <property type="entry name" value="Acyl-CoA_oxidase"/>
    <property type="match status" value="1"/>
</dbReference>
<evidence type="ECO:0000256" key="10">
    <source>
        <dbReference type="ARBA" id="ARBA00023140"/>
    </source>
</evidence>
<evidence type="ECO:0000256" key="1">
    <source>
        <dbReference type="ARBA" id="ARBA00001201"/>
    </source>
</evidence>
<evidence type="ECO:0000259" key="17">
    <source>
        <dbReference type="Pfam" id="PF22924"/>
    </source>
</evidence>
<dbReference type="eggNOG" id="KOG0136">
    <property type="taxonomic scope" value="Eukaryota"/>
</dbReference>
<dbReference type="SUPFAM" id="SSF47203">
    <property type="entry name" value="Acyl-CoA dehydrogenase C-terminal domain-like"/>
    <property type="match status" value="2"/>
</dbReference>
<dbReference type="InterPro" id="IPR036250">
    <property type="entry name" value="AcylCo_DH-like_C"/>
</dbReference>
<dbReference type="FunFam" id="1.20.140.10:FF:000013">
    <property type="entry name" value="Acyl-coenzyme A oxidase"/>
    <property type="match status" value="1"/>
</dbReference>
<comment type="cofactor">
    <cofactor evidence="2">
        <name>FAD</name>
        <dbReference type="ChEBI" id="CHEBI:57692"/>
    </cofactor>
</comment>
<feature type="active site" description="Proton acceptor" evidence="12">
    <location>
        <position position="480"/>
    </location>
</feature>
<evidence type="ECO:0000313" key="18">
    <source>
        <dbReference type="EMBL" id="EJK71600.1"/>
    </source>
</evidence>
<evidence type="ECO:0000256" key="9">
    <source>
        <dbReference type="ARBA" id="ARBA00023098"/>
    </source>
</evidence>
<comment type="caution">
    <text evidence="18">The sequence shown here is derived from an EMBL/GenBank/DDBJ whole genome shotgun (WGS) entry which is preliminary data.</text>
</comment>
<comment type="similarity">
    <text evidence="4 11">Belongs to the acyl-CoA oxidase family.</text>
</comment>
<dbReference type="PANTHER" id="PTHR10909:SF250">
    <property type="entry name" value="PEROXISOMAL ACYL-COENZYME A OXIDASE 1"/>
    <property type="match status" value="1"/>
</dbReference>
<dbReference type="Pfam" id="PF02770">
    <property type="entry name" value="Acyl-CoA_dh_M"/>
    <property type="match status" value="1"/>
</dbReference>
<gene>
    <name evidence="18" type="ORF">THAOC_06939</name>
</gene>
<keyword evidence="7" id="KW-0276">Fatty acid metabolism</keyword>
<evidence type="ECO:0000256" key="4">
    <source>
        <dbReference type="ARBA" id="ARBA00006288"/>
    </source>
</evidence>
<dbReference type="GO" id="GO:0071949">
    <property type="term" value="F:FAD binding"/>
    <property type="evidence" value="ECO:0007669"/>
    <property type="project" value="InterPro"/>
</dbReference>
<dbReference type="GO" id="GO:0003997">
    <property type="term" value="F:acyl-CoA oxidase activity"/>
    <property type="evidence" value="ECO:0007669"/>
    <property type="project" value="UniProtKB-EC"/>
</dbReference>
<proteinExistence type="inferred from homology"/>
<evidence type="ECO:0000256" key="3">
    <source>
        <dbReference type="ARBA" id="ARBA00004275"/>
    </source>
</evidence>
<dbReference type="InterPro" id="IPR002655">
    <property type="entry name" value="Acyl-CoA_oxidase_C"/>
</dbReference>
<evidence type="ECO:0000313" key="19">
    <source>
        <dbReference type="Proteomes" id="UP000266841"/>
    </source>
</evidence>
<dbReference type="FunFam" id="2.40.110.10:FF:000003">
    <property type="entry name" value="Acyl-coenzyme A oxidase"/>
    <property type="match status" value="1"/>
</dbReference>
<feature type="binding site" evidence="13">
    <location>
        <position position="222"/>
    </location>
    <ligand>
        <name>FAD</name>
        <dbReference type="ChEBI" id="CHEBI:57692"/>
    </ligand>
</feature>
<dbReference type="Pfam" id="PF01756">
    <property type="entry name" value="ACOX"/>
    <property type="match status" value="1"/>
</dbReference>
<keyword evidence="6 11" id="KW-0274">FAD</keyword>
<evidence type="ECO:0000256" key="5">
    <source>
        <dbReference type="ARBA" id="ARBA00022630"/>
    </source>
</evidence>
<dbReference type="GO" id="GO:0033540">
    <property type="term" value="P:fatty acid beta-oxidation using acyl-CoA oxidase"/>
    <property type="evidence" value="ECO:0007669"/>
    <property type="project" value="TreeGrafter"/>
</dbReference>
<evidence type="ECO:0000256" key="2">
    <source>
        <dbReference type="ARBA" id="ARBA00001974"/>
    </source>
</evidence>
<evidence type="ECO:0000259" key="14">
    <source>
        <dbReference type="Pfam" id="PF01756"/>
    </source>
</evidence>
<feature type="binding site" evidence="13">
    <location>
        <position position="177"/>
    </location>
    <ligand>
        <name>FAD</name>
        <dbReference type="ChEBI" id="CHEBI:57692"/>
    </ligand>
</feature>
<comment type="subcellular location">
    <subcellularLocation>
        <location evidence="3">Peroxisome</location>
    </subcellularLocation>
</comment>
<dbReference type="EMBL" id="AGNL01007023">
    <property type="protein sequence ID" value="EJK71600.1"/>
    <property type="molecule type" value="Genomic_DNA"/>
</dbReference>
<dbReference type="InterPro" id="IPR055060">
    <property type="entry name" value="ACOX_C_alpha1"/>
</dbReference>
<name>K0T1I3_THAOC</name>
<dbReference type="Gene3D" id="1.10.540.10">
    <property type="entry name" value="Acyl-CoA dehydrogenase/oxidase, N-terminal domain"/>
    <property type="match status" value="1"/>
</dbReference>
<dbReference type="GO" id="GO:0005777">
    <property type="term" value="C:peroxisome"/>
    <property type="evidence" value="ECO:0007669"/>
    <property type="project" value="UniProtKB-SubCell"/>
</dbReference>
<dbReference type="Proteomes" id="UP000266841">
    <property type="component" value="Unassembled WGS sequence"/>
</dbReference>
<evidence type="ECO:0000259" key="15">
    <source>
        <dbReference type="Pfam" id="PF02770"/>
    </source>
</evidence>
<evidence type="ECO:0000256" key="7">
    <source>
        <dbReference type="ARBA" id="ARBA00022832"/>
    </source>
</evidence>
<dbReference type="FunFam" id="1.20.140.10:FF:000015">
    <property type="entry name" value="Acyl-coenzyme A oxidase"/>
    <property type="match status" value="1"/>
</dbReference>
<keyword evidence="19" id="KW-1185">Reference proteome</keyword>
<dbReference type="InterPro" id="IPR009100">
    <property type="entry name" value="AcylCoA_DH/oxidase_NM_dom_sf"/>
</dbReference>
<dbReference type="OMA" id="NHGVHCF"/>
<evidence type="ECO:0000256" key="11">
    <source>
        <dbReference type="PIRNR" id="PIRNR000168"/>
    </source>
</evidence>
<feature type="domain" description="Acyl-coenzyme A oxidase N-terminal" evidence="16">
    <location>
        <begin position="33"/>
        <end position="171"/>
    </location>
</feature>
<dbReference type="InterPro" id="IPR012258">
    <property type="entry name" value="Acyl-CoA_oxidase"/>
</dbReference>
<dbReference type="OrthoDB" id="538336at2759"/>
<protein>
    <recommendedName>
        <fullName evidence="11">Acyl-coenzyme A oxidase</fullName>
    </recommendedName>
</protein>
<evidence type="ECO:0000259" key="16">
    <source>
        <dbReference type="Pfam" id="PF14749"/>
    </source>
</evidence>
<accession>K0T1I3</accession>
<evidence type="ECO:0000256" key="8">
    <source>
        <dbReference type="ARBA" id="ARBA00023002"/>
    </source>
</evidence>
<evidence type="ECO:0000256" key="6">
    <source>
        <dbReference type="ARBA" id="ARBA00022827"/>
    </source>
</evidence>
<feature type="domain" description="Acyl-CoA oxidase C-alpha1" evidence="17">
    <location>
        <begin position="327"/>
        <end position="495"/>
    </location>
</feature>
<dbReference type="GO" id="GO:0005504">
    <property type="term" value="F:fatty acid binding"/>
    <property type="evidence" value="ECO:0007669"/>
    <property type="project" value="TreeGrafter"/>
</dbReference>
<dbReference type="Gene3D" id="1.20.140.10">
    <property type="entry name" value="Butyryl-CoA Dehydrogenase, subunit A, domain 3"/>
    <property type="match status" value="2"/>
</dbReference>
<dbReference type="InterPro" id="IPR029320">
    <property type="entry name" value="Acyl-CoA_ox_N"/>
</dbReference>
<dbReference type="Pfam" id="PF14749">
    <property type="entry name" value="Acyl-CoA_ox_N"/>
    <property type="match status" value="1"/>
</dbReference>
<evidence type="ECO:0000256" key="13">
    <source>
        <dbReference type="PIRSR" id="PIRSR000168-2"/>
    </source>
</evidence>
<evidence type="ECO:0000256" key="12">
    <source>
        <dbReference type="PIRSR" id="PIRSR000168-1"/>
    </source>
</evidence>
<feature type="domain" description="Acyl-CoA oxidase C-terminal" evidence="14">
    <location>
        <begin position="554"/>
        <end position="725"/>
    </location>
</feature>
<dbReference type="SUPFAM" id="SSF56645">
    <property type="entry name" value="Acyl-CoA dehydrogenase NM domain-like"/>
    <property type="match status" value="1"/>
</dbReference>
<dbReference type="Gene3D" id="2.40.110.10">
    <property type="entry name" value="Butyryl-CoA Dehydrogenase, subunit A, domain 2"/>
    <property type="match status" value="1"/>
</dbReference>
<keyword evidence="8" id="KW-0560">Oxidoreductase</keyword>
<dbReference type="InterPro" id="IPR046373">
    <property type="entry name" value="Acyl-CoA_Oxase/DH_mid-dom_sf"/>
</dbReference>
<dbReference type="InterPro" id="IPR037069">
    <property type="entry name" value="AcylCoA_DH/ox_N_sf"/>
</dbReference>
<reference evidence="18 19" key="1">
    <citation type="journal article" date="2012" name="Genome Biol.">
        <title>Genome and low-iron response of an oceanic diatom adapted to chronic iron limitation.</title>
        <authorList>
            <person name="Lommer M."/>
            <person name="Specht M."/>
            <person name="Roy A.S."/>
            <person name="Kraemer L."/>
            <person name="Andreson R."/>
            <person name="Gutowska M.A."/>
            <person name="Wolf J."/>
            <person name="Bergner S.V."/>
            <person name="Schilhabel M.B."/>
            <person name="Klostermeier U.C."/>
            <person name="Beiko R.G."/>
            <person name="Rosenstiel P."/>
            <person name="Hippler M."/>
            <person name="Laroche J."/>
        </authorList>
    </citation>
    <scope>NUCLEOTIDE SEQUENCE [LARGE SCALE GENOMIC DNA]</scope>
    <source>
        <strain evidence="18 19">CCMP1005</strain>
    </source>
</reference>
<keyword evidence="10" id="KW-0576">Peroxisome</keyword>
<feature type="domain" description="Acyl-CoA oxidase/dehydrogenase middle" evidence="15">
    <location>
        <begin position="173"/>
        <end position="290"/>
    </location>
</feature>
<comment type="catalytic activity">
    <reaction evidence="1">
        <text>a 2,3-saturated acyl-CoA + O2 = a (2E)-enoyl-CoA + H2O2</text>
        <dbReference type="Rhea" id="RHEA:38959"/>
        <dbReference type="ChEBI" id="CHEBI:15379"/>
        <dbReference type="ChEBI" id="CHEBI:16240"/>
        <dbReference type="ChEBI" id="CHEBI:58856"/>
        <dbReference type="ChEBI" id="CHEBI:65111"/>
        <dbReference type="EC" id="1.3.3.6"/>
    </reaction>
</comment>
<organism evidence="18 19">
    <name type="scientific">Thalassiosira oceanica</name>
    <name type="common">Marine diatom</name>
    <dbReference type="NCBI Taxonomy" id="159749"/>
    <lineage>
        <taxon>Eukaryota</taxon>
        <taxon>Sar</taxon>
        <taxon>Stramenopiles</taxon>
        <taxon>Ochrophyta</taxon>
        <taxon>Bacillariophyta</taxon>
        <taxon>Coscinodiscophyceae</taxon>
        <taxon>Thalassiosirophycidae</taxon>
        <taxon>Thalassiosirales</taxon>
        <taxon>Thalassiosiraceae</taxon>
        <taxon>Thalassiosira</taxon>
    </lineage>
</organism>